<gene>
    <name evidence="1" type="ORF">H8792_012365</name>
</gene>
<dbReference type="RefSeq" id="WP_185979387.1">
    <property type="nucleotide sequence ID" value="NZ_JACBGI020000061.1"/>
</dbReference>
<sequence>MQDSYPSARVAGYPGQLADMRSVSRDPHASYFCETDVYVGRAVVKGAPSSNDADLRSFAVQAPQPDSTAEQLVGLVGYTYAAEVDSDGWAFLWAKSQVGVIEPGLGVLVYVSKPQDVSISHGDPVFVAISPDNEAQVPVGLFT</sequence>
<evidence type="ECO:0000313" key="1">
    <source>
        <dbReference type="EMBL" id="MBF6059135.1"/>
    </source>
</evidence>
<dbReference type="EMBL" id="JACBGI020000061">
    <property type="protein sequence ID" value="MBF6059135.1"/>
    <property type="molecule type" value="Genomic_DNA"/>
</dbReference>
<reference evidence="1 2" key="1">
    <citation type="submission" date="2020-06" db="EMBL/GenBank/DDBJ databases">
        <authorList>
            <person name="Scott K."/>
        </authorList>
    </citation>
    <scope>NUCLEOTIDE SEQUENCE [LARGE SCALE GENOMIC DNA]</scope>
    <source>
        <strain evidence="1 2">HH1</strain>
    </source>
</reference>
<comment type="caution">
    <text evidence="1">The sequence shown here is derived from an EMBL/GenBank/DDBJ whole genome shotgun (WGS) entry which is preliminary data.</text>
</comment>
<dbReference type="InterPro" id="IPR054438">
    <property type="entry name" value="Struct_cement_gp24/gp6"/>
</dbReference>
<keyword evidence="2" id="KW-1185">Reference proteome</keyword>
<evidence type="ECO:0000313" key="2">
    <source>
        <dbReference type="Proteomes" id="UP001193680"/>
    </source>
</evidence>
<organism evidence="1 2">
    <name type="scientific">Thiomicrorhabdus heinhorstiae</name>
    <dbReference type="NCBI Taxonomy" id="2748010"/>
    <lineage>
        <taxon>Bacteria</taxon>
        <taxon>Pseudomonadati</taxon>
        <taxon>Pseudomonadota</taxon>
        <taxon>Gammaproteobacteria</taxon>
        <taxon>Thiotrichales</taxon>
        <taxon>Piscirickettsiaceae</taxon>
        <taxon>Thiomicrorhabdus</taxon>
    </lineage>
</organism>
<dbReference type="Pfam" id="PF22758">
    <property type="entry name" value="Phage_cement"/>
    <property type="match status" value="1"/>
</dbReference>
<name>A0ABS0C1H1_9GAMM</name>
<dbReference type="Proteomes" id="UP001193680">
    <property type="component" value="Unassembled WGS sequence"/>
</dbReference>
<reference evidence="1 2" key="2">
    <citation type="submission" date="2020-11" db="EMBL/GenBank/DDBJ databases">
        <title>Sulfur oxidizing isolate from Hospital Hole Sinkhole.</title>
        <authorList>
            <person name="Scott K.M."/>
        </authorList>
    </citation>
    <scope>NUCLEOTIDE SEQUENCE [LARGE SCALE GENOMIC DNA]</scope>
    <source>
        <strain evidence="1 2">HH1</strain>
    </source>
</reference>
<accession>A0ABS0C1H1</accession>
<protein>
    <submittedName>
        <fullName evidence="1">Uncharacterized protein</fullName>
    </submittedName>
</protein>
<proteinExistence type="predicted"/>
<feature type="non-terminal residue" evidence="1">
    <location>
        <position position="143"/>
    </location>
</feature>